<organism evidence="2 3">
    <name type="scientific">Roseivivax lentus</name>
    <dbReference type="NCBI Taxonomy" id="633194"/>
    <lineage>
        <taxon>Bacteria</taxon>
        <taxon>Pseudomonadati</taxon>
        <taxon>Pseudomonadota</taxon>
        <taxon>Alphaproteobacteria</taxon>
        <taxon>Rhodobacterales</taxon>
        <taxon>Roseobacteraceae</taxon>
        <taxon>Roseivivax</taxon>
    </lineage>
</organism>
<accession>A0A1N7MRN7</accession>
<dbReference type="RefSeq" id="WP_076448098.1">
    <property type="nucleotide sequence ID" value="NZ_FTOQ01000005.1"/>
</dbReference>
<dbReference type="EMBL" id="FTOQ01000005">
    <property type="protein sequence ID" value="SIS88730.1"/>
    <property type="molecule type" value="Genomic_DNA"/>
</dbReference>
<feature type="signal peptide" evidence="1">
    <location>
        <begin position="1"/>
        <end position="26"/>
    </location>
</feature>
<proteinExistence type="predicted"/>
<sequence length="196" mass="20675">MLKTPTRALRIGFLSALALSAGAASAANQASDAVAAYVAELQTELAAQAVVWRTLRMSGSAHAALSEDEIVALDQQWRDQVGMAERPIVSAVLDNDASDALRMMQEASGGRVTEIIVMDAKGLNAAVSAVTSDFWQGDEAKHAETFGKPAGTLHVSEIEFDDSSQTYQMQVSAPLIDPMTDAAIGAVTFGLNAEMF</sequence>
<dbReference type="STRING" id="633194.SAMN05421759_105119"/>
<evidence type="ECO:0000313" key="2">
    <source>
        <dbReference type="EMBL" id="SIS88730.1"/>
    </source>
</evidence>
<dbReference type="Proteomes" id="UP000186684">
    <property type="component" value="Unassembled WGS sequence"/>
</dbReference>
<keyword evidence="3" id="KW-1185">Reference proteome</keyword>
<protein>
    <submittedName>
        <fullName evidence="2">Uncharacterized protein</fullName>
    </submittedName>
</protein>
<keyword evidence="1" id="KW-0732">Signal</keyword>
<reference evidence="3" key="1">
    <citation type="submission" date="2017-01" db="EMBL/GenBank/DDBJ databases">
        <authorList>
            <person name="Varghese N."/>
            <person name="Submissions S."/>
        </authorList>
    </citation>
    <scope>NUCLEOTIDE SEQUENCE [LARGE SCALE GENOMIC DNA]</scope>
    <source>
        <strain evidence="3">DSM 29430</strain>
    </source>
</reference>
<dbReference type="OrthoDB" id="195732at2"/>
<name>A0A1N7MRN7_9RHOB</name>
<evidence type="ECO:0000256" key="1">
    <source>
        <dbReference type="SAM" id="SignalP"/>
    </source>
</evidence>
<feature type="chain" id="PRO_5013383431" evidence="1">
    <location>
        <begin position="27"/>
        <end position="196"/>
    </location>
</feature>
<dbReference type="AlphaFoldDB" id="A0A1N7MRN7"/>
<gene>
    <name evidence="2" type="ORF">SAMN05421759_105119</name>
</gene>
<evidence type="ECO:0000313" key="3">
    <source>
        <dbReference type="Proteomes" id="UP000186684"/>
    </source>
</evidence>